<dbReference type="InterPro" id="IPR045249">
    <property type="entry name" value="HARBI1-like"/>
</dbReference>
<keyword evidence="5" id="KW-0479">Metal-binding</keyword>
<evidence type="ECO:0000256" key="6">
    <source>
        <dbReference type="ARBA" id="ARBA00022801"/>
    </source>
</evidence>
<evidence type="ECO:0000256" key="7">
    <source>
        <dbReference type="ARBA" id="ARBA00023242"/>
    </source>
</evidence>
<evidence type="ECO:0000256" key="5">
    <source>
        <dbReference type="ARBA" id="ARBA00022723"/>
    </source>
</evidence>
<dbReference type="PANTHER" id="PTHR22930:SF291">
    <property type="entry name" value="EXPRESSED PROTEIN"/>
    <property type="match status" value="1"/>
</dbReference>
<comment type="subcellular location">
    <subcellularLocation>
        <location evidence="2">Nucleus</location>
    </subcellularLocation>
</comment>
<gene>
    <name evidence="11" type="primary">LOC120273356</name>
</gene>
<evidence type="ECO:0000313" key="11">
    <source>
        <dbReference type="RefSeq" id="XP_039135915.1"/>
    </source>
</evidence>
<protein>
    <submittedName>
        <fullName evidence="11">Protein ALP1-like isoform X1</fullName>
    </submittedName>
</protein>
<feature type="region of interest" description="Disordered" evidence="8">
    <location>
        <begin position="1"/>
        <end position="23"/>
    </location>
</feature>
<accession>A0AB40C7U2</accession>
<keyword evidence="4" id="KW-0540">Nuclease</keyword>
<dbReference type="InterPro" id="IPR027806">
    <property type="entry name" value="HARBI1_dom"/>
</dbReference>
<proteinExistence type="inferred from homology"/>
<organism evidence="10 11">
    <name type="scientific">Dioscorea cayennensis subsp. rotundata</name>
    <name type="common">White Guinea yam</name>
    <name type="synonym">Dioscorea rotundata</name>
    <dbReference type="NCBI Taxonomy" id="55577"/>
    <lineage>
        <taxon>Eukaryota</taxon>
        <taxon>Viridiplantae</taxon>
        <taxon>Streptophyta</taxon>
        <taxon>Embryophyta</taxon>
        <taxon>Tracheophyta</taxon>
        <taxon>Spermatophyta</taxon>
        <taxon>Magnoliopsida</taxon>
        <taxon>Liliopsida</taxon>
        <taxon>Dioscoreales</taxon>
        <taxon>Dioscoreaceae</taxon>
        <taxon>Dioscorea</taxon>
    </lineage>
</organism>
<reference evidence="11" key="1">
    <citation type="submission" date="2025-08" db="UniProtKB">
        <authorList>
            <consortium name="RefSeq"/>
        </authorList>
    </citation>
    <scope>IDENTIFICATION</scope>
</reference>
<dbReference type="GO" id="GO:0004518">
    <property type="term" value="F:nuclease activity"/>
    <property type="evidence" value="ECO:0007669"/>
    <property type="project" value="UniProtKB-KW"/>
</dbReference>
<dbReference type="Proteomes" id="UP001515500">
    <property type="component" value="Chromosome 12"/>
</dbReference>
<dbReference type="GO" id="GO:0016787">
    <property type="term" value="F:hydrolase activity"/>
    <property type="evidence" value="ECO:0007669"/>
    <property type="project" value="UniProtKB-KW"/>
</dbReference>
<feature type="domain" description="DDE Tnp4" evidence="9">
    <location>
        <begin position="171"/>
        <end position="338"/>
    </location>
</feature>
<name>A0AB40C7U2_DIOCR</name>
<dbReference type="GO" id="GO:0005634">
    <property type="term" value="C:nucleus"/>
    <property type="evidence" value="ECO:0007669"/>
    <property type="project" value="UniProtKB-SubCell"/>
</dbReference>
<keyword evidence="10" id="KW-1185">Reference proteome</keyword>
<dbReference type="GO" id="GO:0046872">
    <property type="term" value="F:metal ion binding"/>
    <property type="evidence" value="ECO:0007669"/>
    <property type="project" value="UniProtKB-KW"/>
</dbReference>
<dbReference type="Pfam" id="PF13359">
    <property type="entry name" value="DDE_Tnp_4"/>
    <property type="match status" value="1"/>
</dbReference>
<keyword evidence="7" id="KW-0539">Nucleus</keyword>
<evidence type="ECO:0000256" key="1">
    <source>
        <dbReference type="ARBA" id="ARBA00001968"/>
    </source>
</evidence>
<dbReference type="PANTHER" id="PTHR22930">
    <property type="match status" value="1"/>
</dbReference>
<comment type="cofactor">
    <cofactor evidence="1">
        <name>a divalent metal cation</name>
        <dbReference type="ChEBI" id="CHEBI:60240"/>
    </cofactor>
</comment>
<dbReference type="GeneID" id="120273356"/>
<evidence type="ECO:0000256" key="4">
    <source>
        <dbReference type="ARBA" id="ARBA00022722"/>
    </source>
</evidence>
<evidence type="ECO:0000256" key="2">
    <source>
        <dbReference type="ARBA" id="ARBA00004123"/>
    </source>
</evidence>
<comment type="similarity">
    <text evidence="3">Belongs to the HARBI1 family.</text>
</comment>
<evidence type="ECO:0000313" key="10">
    <source>
        <dbReference type="Proteomes" id="UP001515500"/>
    </source>
</evidence>
<dbReference type="RefSeq" id="XP_039135915.1">
    <property type="nucleotide sequence ID" value="XM_039279981.1"/>
</dbReference>
<dbReference type="AlphaFoldDB" id="A0AB40C7U2"/>
<sequence length="391" mass="44863">MGHTKGSRKRRRVEKQAVSQTNNHGDDEPFDWWFHFSRRLTGPLALSKEPGRFESIFKISRMTFNYICSLVSENLVAKPTNFAYNDGTILTVEDQVGVALRRLSSGESLFNVGISFQINPSTVSQVTWRFVEAMEEKAINHLRWPNSEAEMESIKSKFEKICGLPNCCGAIDTTHIMMCLPCVDSSNNVWIDLEKNHSMVLQAIVDPEMRFRDIVTGWPGSLDDNLVLHNSAFFKLCEKGLRLNGRKMELLSKGSQVREYIIGDSGFPLLPWLLTPYQEQNLSEFKAEFNKRNSAARIVVHRALARLKETWKIVQGEMWRPDKHRLPRIILVCCLLHNITIDLEDELQNQVPLSHQHDSSMYKQQFCDIIDNNGLILRDKLSQYLSGNLPP</sequence>
<feature type="compositionally biased region" description="Basic residues" evidence="8">
    <location>
        <begin position="1"/>
        <end position="13"/>
    </location>
</feature>
<evidence type="ECO:0000256" key="8">
    <source>
        <dbReference type="SAM" id="MobiDB-lite"/>
    </source>
</evidence>
<keyword evidence="6" id="KW-0378">Hydrolase</keyword>
<evidence type="ECO:0000256" key="3">
    <source>
        <dbReference type="ARBA" id="ARBA00006958"/>
    </source>
</evidence>
<evidence type="ECO:0000259" key="9">
    <source>
        <dbReference type="Pfam" id="PF13359"/>
    </source>
</evidence>